<keyword evidence="6 13" id="KW-0349">Heme</keyword>
<gene>
    <name evidence="14" type="ORF">C8N34_112113</name>
</gene>
<keyword evidence="9 13" id="KW-0249">Electron transport</keyword>
<keyword evidence="7 13" id="KW-0812">Transmembrane</keyword>
<feature type="transmembrane region" description="Helical" evidence="13">
    <location>
        <begin position="221"/>
        <end position="239"/>
    </location>
</feature>
<evidence type="ECO:0000256" key="3">
    <source>
        <dbReference type="ARBA" id="ARBA00022448"/>
    </source>
</evidence>
<evidence type="ECO:0000256" key="13">
    <source>
        <dbReference type="PIRNR" id="PIRNR006446"/>
    </source>
</evidence>
<evidence type="ECO:0000256" key="4">
    <source>
        <dbReference type="ARBA" id="ARBA00022475"/>
    </source>
</evidence>
<keyword evidence="11 13" id="KW-0408">Iron</keyword>
<evidence type="ECO:0000256" key="6">
    <source>
        <dbReference type="ARBA" id="ARBA00022617"/>
    </source>
</evidence>
<feature type="transmembrane region" description="Helical" evidence="13">
    <location>
        <begin position="467"/>
        <end position="491"/>
    </location>
</feature>
<dbReference type="GO" id="GO:0020037">
    <property type="term" value="F:heme binding"/>
    <property type="evidence" value="ECO:0007669"/>
    <property type="project" value="TreeGrafter"/>
</dbReference>
<evidence type="ECO:0000313" key="14">
    <source>
        <dbReference type="EMBL" id="PTX47624.1"/>
    </source>
</evidence>
<accession>A0A2T6AUY0</accession>
<keyword evidence="15" id="KW-1185">Reference proteome</keyword>
<organism evidence="14 15">
    <name type="scientific">Gemmobacter caeni</name>
    <dbReference type="NCBI Taxonomy" id="589035"/>
    <lineage>
        <taxon>Bacteria</taxon>
        <taxon>Pseudomonadati</taxon>
        <taxon>Pseudomonadota</taxon>
        <taxon>Alphaproteobacteria</taxon>
        <taxon>Rhodobacterales</taxon>
        <taxon>Paracoccaceae</taxon>
        <taxon>Gemmobacter</taxon>
    </lineage>
</organism>
<feature type="transmembrane region" description="Helical" evidence="13">
    <location>
        <begin position="424"/>
        <end position="447"/>
    </location>
</feature>
<proteinExistence type="inferred from homology"/>
<feature type="transmembrane region" description="Helical" evidence="13">
    <location>
        <begin position="185"/>
        <end position="209"/>
    </location>
</feature>
<dbReference type="GO" id="GO:0019646">
    <property type="term" value="P:aerobic electron transport chain"/>
    <property type="evidence" value="ECO:0007669"/>
    <property type="project" value="InterPro"/>
</dbReference>
<comment type="subcellular location">
    <subcellularLocation>
        <location evidence="1">Cell inner membrane</location>
        <topology evidence="1">Multi-pass membrane protein</topology>
    </subcellularLocation>
</comment>
<evidence type="ECO:0000313" key="15">
    <source>
        <dbReference type="Proteomes" id="UP000244224"/>
    </source>
</evidence>
<feature type="transmembrane region" description="Helical" evidence="13">
    <location>
        <begin position="20"/>
        <end position="43"/>
    </location>
</feature>
<evidence type="ECO:0000256" key="11">
    <source>
        <dbReference type="ARBA" id="ARBA00023004"/>
    </source>
</evidence>
<dbReference type="InterPro" id="IPR002585">
    <property type="entry name" value="Cyt-d_ubiquinol_oxidase_su_1"/>
</dbReference>
<evidence type="ECO:0000256" key="10">
    <source>
        <dbReference type="ARBA" id="ARBA00022989"/>
    </source>
</evidence>
<evidence type="ECO:0000256" key="5">
    <source>
        <dbReference type="ARBA" id="ARBA00022519"/>
    </source>
</evidence>
<protein>
    <submittedName>
        <fullName evidence="14">Cytochrome bd-I ubiquinol oxidase subunit 1 apoprotein</fullName>
    </submittedName>
</protein>
<dbReference type="GO" id="GO:0005886">
    <property type="term" value="C:plasma membrane"/>
    <property type="evidence" value="ECO:0007669"/>
    <property type="project" value="UniProtKB-SubCell"/>
</dbReference>
<evidence type="ECO:0000256" key="12">
    <source>
        <dbReference type="ARBA" id="ARBA00023136"/>
    </source>
</evidence>
<comment type="similarity">
    <text evidence="2 13">Belongs to the cytochrome ubiquinol oxidase subunit 1 family.</text>
</comment>
<dbReference type="Pfam" id="PF01654">
    <property type="entry name" value="Cyt_bd_oxida_I"/>
    <property type="match status" value="1"/>
</dbReference>
<dbReference type="GO" id="GO:0016682">
    <property type="term" value="F:oxidoreductase activity, acting on diphenols and related substances as donors, oxygen as acceptor"/>
    <property type="evidence" value="ECO:0007669"/>
    <property type="project" value="TreeGrafter"/>
</dbReference>
<dbReference type="RefSeq" id="WP_108129841.1">
    <property type="nucleotide sequence ID" value="NZ_QBKP01000012.1"/>
</dbReference>
<dbReference type="PANTHER" id="PTHR30365">
    <property type="entry name" value="CYTOCHROME D UBIQUINOL OXIDASE"/>
    <property type="match status" value="1"/>
</dbReference>
<dbReference type="EMBL" id="QBKP01000012">
    <property type="protein sequence ID" value="PTX47624.1"/>
    <property type="molecule type" value="Genomic_DNA"/>
</dbReference>
<dbReference type="GO" id="GO:0009055">
    <property type="term" value="F:electron transfer activity"/>
    <property type="evidence" value="ECO:0007669"/>
    <property type="project" value="UniProtKB-UniRule"/>
</dbReference>
<keyword evidence="3 13" id="KW-0813">Transport</keyword>
<keyword evidence="8 13" id="KW-0479">Metal-binding</keyword>
<keyword evidence="10 13" id="KW-1133">Transmembrane helix</keyword>
<dbReference type="GO" id="GO:0070069">
    <property type="term" value="C:cytochrome complex"/>
    <property type="evidence" value="ECO:0007669"/>
    <property type="project" value="UniProtKB-UniRule"/>
</dbReference>
<comment type="caution">
    <text evidence="14">The sequence shown here is derived from an EMBL/GenBank/DDBJ whole genome shotgun (WGS) entry which is preliminary data.</text>
</comment>
<feature type="transmembrane region" description="Helical" evidence="13">
    <location>
        <begin position="391"/>
        <end position="412"/>
    </location>
</feature>
<evidence type="ECO:0000256" key="7">
    <source>
        <dbReference type="ARBA" id="ARBA00022692"/>
    </source>
</evidence>
<dbReference type="AlphaFoldDB" id="A0A2T6AUY0"/>
<feature type="transmembrane region" description="Helical" evidence="13">
    <location>
        <begin position="55"/>
        <end position="72"/>
    </location>
</feature>
<dbReference type="OrthoDB" id="9807042at2"/>
<feature type="transmembrane region" description="Helical" evidence="13">
    <location>
        <begin position="92"/>
        <end position="117"/>
    </location>
</feature>
<keyword evidence="12 13" id="KW-0472">Membrane</keyword>
<evidence type="ECO:0000256" key="1">
    <source>
        <dbReference type="ARBA" id="ARBA00004429"/>
    </source>
</evidence>
<feature type="transmembrane region" description="Helical" evidence="13">
    <location>
        <begin position="129"/>
        <end position="152"/>
    </location>
</feature>
<dbReference type="Proteomes" id="UP000244224">
    <property type="component" value="Unassembled WGS sequence"/>
</dbReference>
<dbReference type="PANTHER" id="PTHR30365:SF0">
    <property type="entry name" value="CYTOCHROME BD-I UBIQUINOL OXIDASE SUBUNIT 1"/>
    <property type="match status" value="1"/>
</dbReference>
<evidence type="ECO:0000256" key="9">
    <source>
        <dbReference type="ARBA" id="ARBA00022982"/>
    </source>
</evidence>
<reference evidence="14 15" key="1">
    <citation type="submission" date="2018-04" db="EMBL/GenBank/DDBJ databases">
        <title>Genomic Encyclopedia of Archaeal and Bacterial Type Strains, Phase II (KMG-II): from individual species to whole genera.</title>
        <authorList>
            <person name="Goeker M."/>
        </authorList>
    </citation>
    <scope>NUCLEOTIDE SEQUENCE [LARGE SCALE GENOMIC DNA]</scope>
    <source>
        <strain evidence="14 15">DSM 21823</strain>
    </source>
</reference>
<keyword evidence="5" id="KW-0997">Cell inner membrane</keyword>
<name>A0A2T6AUY0_9RHOB</name>
<sequence length="536" mass="60001">MEFGIVELSRLQFAMTAMYHFLFVPLTLGLSILVAIMETVYVMTNRPIWRQMTKFWGMLFGINFALGVATGITMEFQFGMNWSYYSHYVGDIFGAPLAIEGLMAFFLEATFVGLFFFGWDKLSKVQHLVVAWLVAIGSNFSALWILIANGWMQNPVGAEFNPMTMRMEMTDFFAVLFNEVAQAKFVHTVSAGYVTASVFVIGVSAWYLLRGRHAELARRSITVASAFGLASAFSVVLLGDESGYDTSLNQKMKMAAIEAMWETEPAPAPFTAFGFPDQAARETHYAIHVPYVMGLIGTRSLTTQIPGISDLVAQAETRIRSGLIAYDALMTVRAERDATPPEVMQTFEDHSADLGFAFLLKKYIDDPRQASDAQIQAAAADTVPTVWPLFWAFRIMVVLGFGFIGTMAYFFWRASFRQMQYPRWALHVAVWMIPAPWIAAEMGWFVAEFGRQPWTVDGVLPTAMSVSALSMTEVALTLAGFVLFYTVLFIIEMGLMLKYIRKGPFQDVAETEAWVARHHNRLAGRRNADAIAQPAE</sequence>
<keyword evidence="4 13" id="KW-1003">Cell membrane</keyword>
<dbReference type="GO" id="GO:0046872">
    <property type="term" value="F:metal ion binding"/>
    <property type="evidence" value="ECO:0007669"/>
    <property type="project" value="UniProtKB-UniRule"/>
</dbReference>
<evidence type="ECO:0000256" key="8">
    <source>
        <dbReference type="ARBA" id="ARBA00022723"/>
    </source>
</evidence>
<evidence type="ECO:0000256" key="2">
    <source>
        <dbReference type="ARBA" id="ARBA00009819"/>
    </source>
</evidence>
<dbReference type="PIRSF" id="PIRSF006446">
    <property type="entry name" value="Cyt_quinol_oxidase_1"/>
    <property type="match status" value="1"/>
</dbReference>